<feature type="compositionally biased region" description="Basic and acidic residues" evidence="1">
    <location>
        <begin position="68"/>
        <end position="109"/>
    </location>
</feature>
<evidence type="ECO:0000256" key="1">
    <source>
        <dbReference type="SAM" id="MobiDB-lite"/>
    </source>
</evidence>
<name>A0AAD4I1B1_9PEZI</name>
<feature type="compositionally biased region" description="Gly residues" evidence="1">
    <location>
        <begin position="249"/>
        <end position="264"/>
    </location>
</feature>
<gene>
    <name evidence="2" type="ORF">NEMBOFW57_000095</name>
</gene>
<sequence length="264" mass="28772">MSMSRFDRPPPSYDYDYTSAWDTRTFITTRSTTGGADGDDVDADDDVRASYRARPAAASVIGYNELDFHPRTRRASTRESRTRTRARPRDRDRDRDRDHDRDRSPHDPGRPSLSAGLDREKLSLQQSLKQRLRLPHHHHYLHHLHTPPPSMISTGDACGLYPVPTSRPFSHTATAAAAAAAATHARARSLSAGGCYRHHGGYASSQDDSCPPSEEEENLDSELELDAHRDAWGVLPAAPAAPLERTERGGGAGGGAGGTIGMSG</sequence>
<feature type="region of interest" description="Disordered" evidence="1">
    <location>
        <begin position="68"/>
        <end position="119"/>
    </location>
</feature>
<comment type="caution">
    <text evidence="2">The sequence shown here is derived from an EMBL/GenBank/DDBJ whole genome shotgun (WGS) entry which is preliminary data.</text>
</comment>
<dbReference type="EMBL" id="JAHCVI010000001">
    <property type="protein sequence ID" value="KAG7290100.1"/>
    <property type="molecule type" value="Genomic_DNA"/>
</dbReference>
<accession>A0AAD4I1B1</accession>
<protein>
    <submittedName>
        <fullName evidence="2">Uncharacterized protein</fullName>
    </submittedName>
</protein>
<dbReference type="Proteomes" id="UP001197093">
    <property type="component" value="Unassembled WGS sequence"/>
</dbReference>
<feature type="region of interest" description="Disordered" evidence="1">
    <location>
        <begin position="202"/>
        <end position="221"/>
    </location>
</feature>
<organism evidence="2 3">
    <name type="scientific">Staphylotrichum longicolle</name>
    <dbReference type="NCBI Taxonomy" id="669026"/>
    <lineage>
        <taxon>Eukaryota</taxon>
        <taxon>Fungi</taxon>
        <taxon>Dikarya</taxon>
        <taxon>Ascomycota</taxon>
        <taxon>Pezizomycotina</taxon>
        <taxon>Sordariomycetes</taxon>
        <taxon>Sordariomycetidae</taxon>
        <taxon>Sordariales</taxon>
        <taxon>Chaetomiaceae</taxon>
        <taxon>Staphylotrichum</taxon>
    </lineage>
</organism>
<evidence type="ECO:0000313" key="3">
    <source>
        <dbReference type="Proteomes" id="UP001197093"/>
    </source>
</evidence>
<keyword evidence="3" id="KW-1185">Reference proteome</keyword>
<proteinExistence type="predicted"/>
<dbReference type="AlphaFoldDB" id="A0AAD4I1B1"/>
<feature type="region of interest" description="Disordered" evidence="1">
    <location>
        <begin position="237"/>
        <end position="264"/>
    </location>
</feature>
<reference evidence="2" key="1">
    <citation type="submission" date="2023-02" db="EMBL/GenBank/DDBJ databases">
        <authorList>
            <person name="Palmer J.M."/>
        </authorList>
    </citation>
    <scope>NUCLEOTIDE SEQUENCE</scope>
    <source>
        <strain evidence="2">FW57</strain>
    </source>
</reference>
<evidence type="ECO:0000313" key="2">
    <source>
        <dbReference type="EMBL" id="KAG7290100.1"/>
    </source>
</evidence>